<reference evidence="10" key="3">
    <citation type="submission" date="2015-06" db="UniProtKB">
        <authorList>
            <consortium name="EnsemblMetazoa"/>
        </authorList>
    </citation>
    <scope>IDENTIFICATION</scope>
</reference>
<dbReference type="Pfam" id="PF04143">
    <property type="entry name" value="Sulf_transp"/>
    <property type="match status" value="1"/>
</dbReference>
<dbReference type="HOGENOM" id="CLU_053006_0_0_1"/>
<dbReference type="AlphaFoldDB" id="R7TSJ6"/>
<dbReference type="EMBL" id="KB308794">
    <property type="protein sequence ID" value="ELT96582.1"/>
    <property type="molecule type" value="Genomic_DNA"/>
</dbReference>
<keyword evidence="3" id="KW-1003">Cell membrane</keyword>
<dbReference type="STRING" id="283909.R7TSJ6"/>
<dbReference type="EMBL" id="AMQN01011278">
    <property type="status" value="NOT_ANNOTATED_CDS"/>
    <property type="molecule type" value="Genomic_DNA"/>
</dbReference>
<evidence type="ECO:0000256" key="8">
    <source>
        <dbReference type="SAM" id="Phobius"/>
    </source>
</evidence>
<evidence type="ECO:0000256" key="6">
    <source>
        <dbReference type="ARBA" id="ARBA00022989"/>
    </source>
</evidence>
<evidence type="ECO:0000256" key="3">
    <source>
        <dbReference type="ARBA" id="ARBA00022475"/>
    </source>
</evidence>
<protein>
    <submittedName>
        <fullName evidence="9 10">Uncharacterized protein</fullName>
    </submittedName>
</protein>
<organism evidence="9">
    <name type="scientific">Capitella teleta</name>
    <name type="common">Polychaete worm</name>
    <dbReference type="NCBI Taxonomy" id="283909"/>
    <lineage>
        <taxon>Eukaryota</taxon>
        <taxon>Metazoa</taxon>
        <taxon>Spiralia</taxon>
        <taxon>Lophotrochozoa</taxon>
        <taxon>Annelida</taxon>
        <taxon>Polychaeta</taxon>
        <taxon>Sedentaria</taxon>
        <taxon>Scolecida</taxon>
        <taxon>Capitellidae</taxon>
        <taxon>Capitella</taxon>
    </lineage>
</organism>
<evidence type="ECO:0000313" key="9">
    <source>
        <dbReference type="EMBL" id="ELT96582.1"/>
    </source>
</evidence>
<keyword evidence="2" id="KW-0813">Transport</keyword>
<feature type="transmembrane region" description="Helical" evidence="8">
    <location>
        <begin position="137"/>
        <end position="155"/>
    </location>
</feature>
<feature type="transmembrane region" description="Helical" evidence="8">
    <location>
        <begin position="5"/>
        <end position="22"/>
    </location>
</feature>
<dbReference type="PANTHER" id="PTHR30574">
    <property type="entry name" value="INNER MEMBRANE PROTEIN YEDE"/>
    <property type="match status" value="1"/>
</dbReference>
<dbReference type="OrthoDB" id="10254418at2759"/>
<feature type="transmembrane region" description="Helical" evidence="8">
    <location>
        <begin position="42"/>
        <end position="64"/>
    </location>
</feature>
<evidence type="ECO:0000256" key="2">
    <source>
        <dbReference type="ARBA" id="ARBA00022448"/>
    </source>
</evidence>
<dbReference type="OMA" id="PAMYLGG"/>
<dbReference type="GO" id="GO:0005886">
    <property type="term" value="C:plasma membrane"/>
    <property type="evidence" value="ECO:0007669"/>
    <property type="project" value="UniProtKB-SubCell"/>
</dbReference>
<sequence>MTSNAVYTFIGCLIGTLIYGVFQSALDGALKPSIPKVTNPWLSSSFASCALPLASVLIGVVCAFEVFRPSPSSLSWLPYVSGAVIGCLHLPLAISIGELLGGSSSFLVMWAQVLVGPLSGLSPFIQKFKWGFKRWWQIFYVGGIIAGGYLSASSANHLGQGSSVSQCEAVLGGALVCLGSRIAAGCTSGHGFSGTSLLHPTSLTLVVAMFSGAFAALTLL</sequence>
<keyword evidence="11" id="KW-1185">Reference proteome</keyword>
<feature type="transmembrane region" description="Helical" evidence="8">
    <location>
        <begin position="76"/>
        <end position="94"/>
    </location>
</feature>
<dbReference type="InterPro" id="IPR007272">
    <property type="entry name" value="Sulf_transp_TsuA/YedE"/>
</dbReference>
<accession>R7TSJ6</accession>
<name>R7TSJ6_CAPTE</name>
<dbReference type="PANTHER" id="PTHR30574:SF1">
    <property type="entry name" value="SULPHUR TRANSPORT DOMAIN-CONTAINING PROTEIN"/>
    <property type="match status" value="1"/>
</dbReference>
<evidence type="ECO:0000256" key="5">
    <source>
        <dbReference type="ARBA" id="ARBA00022692"/>
    </source>
</evidence>
<evidence type="ECO:0000256" key="4">
    <source>
        <dbReference type="ARBA" id="ARBA00022519"/>
    </source>
</evidence>
<evidence type="ECO:0000256" key="1">
    <source>
        <dbReference type="ARBA" id="ARBA00004429"/>
    </source>
</evidence>
<gene>
    <name evidence="9" type="ORF">CAPTEDRAFT_149727</name>
</gene>
<reference evidence="9 11" key="2">
    <citation type="journal article" date="2013" name="Nature">
        <title>Insights into bilaterian evolution from three spiralian genomes.</title>
        <authorList>
            <person name="Simakov O."/>
            <person name="Marletaz F."/>
            <person name="Cho S.J."/>
            <person name="Edsinger-Gonzales E."/>
            <person name="Havlak P."/>
            <person name="Hellsten U."/>
            <person name="Kuo D.H."/>
            <person name="Larsson T."/>
            <person name="Lv J."/>
            <person name="Arendt D."/>
            <person name="Savage R."/>
            <person name="Osoegawa K."/>
            <person name="de Jong P."/>
            <person name="Grimwood J."/>
            <person name="Chapman J.A."/>
            <person name="Shapiro H."/>
            <person name="Aerts A."/>
            <person name="Otillar R.P."/>
            <person name="Terry A.Y."/>
            <person name="Boore J.L."/>
            <person name="Grigoriev I.V."/>
            <person name="Lindberg D.R."/>
            <person name="Seaver E.C."/>
            <person name="Weisblat D.A."/>
            <person name="Putnam N.H."/>
            <person name="Rokhsar D.S."/>
        </authorList>
    </citation>
    <scope>NUCLEOTIDE SEQUENCE</scope>
    <source>
        <strain evidence="9 11">I ESC-2004</strain>
    </source>
</reference>
<evidence type="ECO:0000313" key="10">
    <source>
        <dbReference type="EnsemblMetazoa" id="CapteP149727"/>
    </source>
</evidence>
<keyword evidence="6 8" id="KW-1133">Transmembrane helix</keyword>
<feature type="transmembrane region" description="Helical" evidence="8">
    <location>
        <begin position="106"/>
        <end position="125"/>
    </location>
</feature>
<feature type="transmembrane region" description="Helical" evidence="8">
    <location>
        <begin position="197"/>
        <end position="219"/>
    </location>
</feature>
<keyword evidence="4" id="KW-0997">Cell inner membrane</keyword>
<dbReference type="EnsemblMetazoa" id="CapteT149727">
    <property type="protein sequence ID" value="CapteP149727"/>
    <property type="gene ID" value="CapteG149727"/>
</dbReference>
<dbReference type="Proteomes" id="UP000014760">
    <property type="component" value="Unassembled WGS sequence"/>
</dbReference>
<comment type="subcellular location">
    <subcellularLocation>
        <location evidence="1">Cell inner membrane</location>
        <topology evidence="1">Multi-pass membrane protein</topology>
    </subcellularLocation>
</comment>
<keyword evidence="5 8" id="KW-0812">Transmembrane</keyword>
<reference evidence="11" key="1">
    <citation type="submission" date="2012-12" db="EMBL/GenBank/DDBJ databases">
        <authorList>
            <person name="Hellsten U."/>
            <person name="Grimwood J."/>
            <person name="Chapman J.A."/>
            <person name="Shapiro H."/>
            <person name="Aerts A."/>
            <person name="Otillar R.P."/>
            <person name="Terry A.Y."/>
            <person name="Boore J.L."/>
            <person name="Simakov O."/>
            <person name="Marletaz F."/>
            <person name="Cho S.-J."/>
            <person name="Edsinger-Gonzales E."/>
            <person name="Havlak P."/>
            <person name="Kuo D.-H."/>
            <person name="Larsson T."/>
            <person name="Lv J."/>
            <person name="Arendt D."/>
            <person name="Savage R."/>
            <person name="Osoegawa K."/>
            <person name="de Jong P."/>
            <person name="Lindberg D.R."/>
            <person name="Seaver E.C."/>
            <person name="Weisblat D.A."/>
            <person name="Putnam N.H."/>
            <person name="Grigoriev I.V."/>
            <person name="Rokhsar D.S."/>
        </authorList>
    </citation>
    <scope>NUCLEOTIDE SEQUENCE</scope>
    <source>
        <strain evidence="11">I ESC-2004</strain>
    </source>
</reference>
<evidence type="ECO:0000313" key="11">
    <source>
        <dbReference type="Proteomes" id="UP000014760"/>
    </source>
</evidence>
<evidence type="ECO:0000256" key="7">
    <source>
        <dbReference type="ARBA" id="ARBA00023136"/>
    </source>
</evidence>
<proteinExistence type="predicted"/>
<keyword evidence="7 8" id="KW-0472">Membrane</keyword>